<evidence type="ECO:0000313" key="5">
    <source>
        <dbReference type="Proteomes" id="UP000626109"/>
    </source>
</evidence>
<evidence type="ECO:0000256" key="2">
    <source>
        <dbReference type="SAM" id="MobiDB-lite"/>
    </source>
</evidence>
<evidence type="ECO:0008006" key="6">
    <source>
        <dbReference type="Google" id="ProtNLM"/>
    </source>
</evidence>
<feature type="compositionally biased region" description="Basic and acidic residues" evidence="2">
    <location>
        <begin position="29"/>
        <end position="44"/>
    </location>
</feature>
<feature type="region of interest" description="Disordered" evidence="2">
    <location>
        <begin position="1"/>
        <end position="44"/>
    </location>
</feature>
<reference evidence="4" key="1">
    <citation type="submission" date="2021-02" db="EMBL/GenBank/DDBJ databases">
        <authorList>
            <person name="Dougan E. K."/>
            <person name="Rhodes N."/>
            <person name="Thang M."/>
            <person name="Chan C."/>
        </authorList>
    </citation>
    <scope>NUCLEOTIDE SEQUENCE</scope>
</reference>
<name>A0A813L5Z4_POLGL</name>
<keyword evidence="3" id="KW-0812">Transmembrane</keyword>
<keyword evidence="3" id="KW-0472">Membrane</keyword>
<organism evidence="4 5">
    <name type="scientific">Polarella glacialis</name>
    <name type="common">Dinoflagellate</name>
    <dbReference type="NCBI Taxonomy" id="89957"/>
    <lineage>
        <taxon>Eukaryota</taxon>
        <taxon>Sar</taxon>
        <taxon>Alveolata</taxon>
        <taxon>Dinophyceae</taxon>
        <taxon>Suessiales</taxon>
        <taxon>Suessiaceae</taxon>
        <taxon>Polarella</taxon>
    </lineage>
</organism>
<evidence type="ECO:0000256" key="1">
    <source>
        <dbReference type="ARBA" id="ARBA00022737"/>
    </source>
</evidence>
<accession>A0A813L5Z4</accession>
<dbReference type="AlphaFoldDB" id="A0A813L5Z4"/>
<evidence type="ECO:0000256" key="3">
    <source>
        <dbReference type="SAM" id="Phobius"/>
    </source>
</evidence>
<keyword evidence="3" id="KW-1133">Transmembrane helix</keyword>
<gene>
    <name evidence="4" type="ORF">PGLA2088_LOCUS40225</name>
</gene>
<dbReference type="PANTHER" id="PTHR47447:SF17">
    <property type="entry name" value="OS12G0638900 PROTEIN"/>
    <property type="match status" value="1"/>
</dbReference>
<dbReference type="Gene3D" id="1.25.40.10">
    <property type="entry name" value="Tetratricopeptide repeat domain"/>
    <property type="match status" value="3"/>
</dbReference>
<dbReference type="InterPro" id="IPR011990">
    <property type="entry name" value="TPR-like_helical_dom_sf"/>
</dbReference>
<feature type="transmembrane region" description="Helical" evidence="3">
    <location>
        <begin position="70"/>
        <end position="88"/>
    </location>
</feature>
<dbReference type="Proteomes" id="UP000626109">
    <property type="component" value="Unassembled WGS sequence"/>
</dbReference>
<feature type="non-terminal residue" evidence="4">
    <location>
        <position position="1009"/>
    </location>
</feature>
<keyword evidence="1" id="KW-0677">Repeat</keyword>
<dbReference type="EMBL" id="CAJNNW010033404">
    <property type="protein sequence ID" value="CAE8718707.1"/>
    <property type="molecule type" value="Genomic_DNA"/>
</dbReference>
<sequence>MSHNKSSSSSDVLDSSAVLRGSQGVPVAKEQKPPEQARKGDLNRAMREEGVTRFEMLEYLNARAWWRTSSWTLIFTFLLWAIFAWLAVKRSEVYQAYMVQEGLERHIQSLVAHPSVSGVQLRTPAESSMPCHCACRAIGGTPPSACHVDIQTEAFDFVGLLPAAEAERVVQANGGMYPSGAQDMPPMTLDMVKTYVDAMLWVEHGFLPNVWGTIGGVVSWRPGLILERNLVIGGIRARQIRAETASLNCKVTSGIQAWYKIPCRSEEPASGTFGLAASANQTLVDSIPATAKQAYSESRVTKGVGAYDAIFDVERPLSDAFETATFLRRNDWLSEATRSLELQALLLNAEGGVFALLSVGFTFQFDGEAALCRVFASSFSRGKCREAQQQGPKVPIQDPQWYTAGIANFGRLRKWEMALAMHREMKAVFAEPNTFTHNAALSACSQGRRWEAGILLARGMGQQGISMDTVTFNCAVRACAHGAAWERCLGLVFGAGGLIDLRRLLASSASKLEPDEVTQNSLANGLDAGEQWGRSLCMLRDWIARGLRPEVIACNAGISVCGKVRRWDWSIRALWEMQRLGLEANLLSFELGLTACARGQGAPWPWALALLRDIGGLGVAADSTARARNAAVSACDKAMQWEWALHLVVGPNPTQGNVACSGLLAACQKASQWHLALRLVSSRVGHWASQDAVLRTGAVRAVADAGLWQDALEQLWDFRRVGLELDAAASGAALAAYESSGRWAEALDLLACLGPLRLAPDAAACGSMLHASASSLSASSDLLGCVAAILHGLGRRTLQAMHHSKGEKRGDTRDAEREARNRVLASELLLQHLHGLPADLQAALRRRTLAPTLPRLRRLVQPFRSNEGAASLWISDPLLEQQFGIGSDLCLAVLSNTDGLLGGREGKVSSRVGNRWLPEASSAGRIEMQSAATSKEAETRQPASSGQLAARQLVAWVSAALEGKANDVQCRGRTAAYGVSGASAMLSGLYVRHDRSGHAERSALLGVLQ</sequence>
<proteinExistence type="predicted"/>
<dbReference type="PANTHER" id="PTHR47447">
    <property type="entry name" value="OS03G0856100 PROTEIN"/>
    <property type="match status" value="1"/>
</dbReference>
<comment type="caution">
    <text evidence="4">The sequence shown here is derived from an EMBL/GenBank/DDBJ whole genome shotgun (WGS) entry which is preliminary data.</text>
</comment>
<protein>
    <recommendedName>
        <fullName evidence="6">Pentatricopeptide repeat-containing protein, chloroplastic</fullName>
    </recommendedName>
</protein>
<feature type="compositionally biased region" description="Low complexity" evidence="2">
    <location>
        <begin position="1"/>
        <end position="19"/>
    </location>
</feature>
<evidence type="ECO:0000313" key="4">
    <source>
        <dbReference type="EMBL" id="CAE8718707.1"/>
    </source>
</evidence>